<comment type="caution">
    <text evidence="3">The sequence shown here is derived from an EMBL/GenBank/DDBJ whole genome shotgun (WGS) entry which is preliminary data.</text>
</comment>
<comment type="similarity">
    <text evidence="1">Belongs to the glycosyl hydrolase 16 family.</text>
</comment>
<dbReference type="PANTHER" id="PTHR10963:SF55">
    <property type="entry name" value="GLYCOSIDE HYDROLASE FAMILY 16 PROTEIN"/>
    <property type="match status" value="1"/>
</dbReference>
<dbReference type="Gene3D" id="2.60.120.200">
    <property type="match status" value="1"/>
</dbReference>
<dbReference type="Proteomes" id="UP000837932">
    <property type="component" value="Unassembled WGS sequence"/>
</dbReference>
<dbReference type="PANTHER" id="PTHR10963">
    <property type="entry name" value="GLYCOSYL HYDROLASE-RELATED"/>
    <property type="match status" value="1"/>
</dbReference>
<evidence type="ECO:0000259" key="2">
    <source>
        <dbReference type="PROSITE" id="PS51762"/>
    </source>
</evidence>
<dbReference type="InterPro" id="IPR000757">
    <property type="entry name" value="Beta-glucanase-like"/>
</dbReference>
<reference evidence="3" key="1">
    <citation type="submission" date="2021-12" db="EMBL/GenBank/DDBJ databases">
        <authorList>
            <person name="Rodrigo-Torres L."/>
            <person name="Arahal R. D."/>
            <person name="Lucena T."/>
        </authorList>
    </citation>
    <scope>NUCLEOTIDE SEQUENCE</scope>
    <source>
        <strain evidence="3">CECT 8858</strain>
    </source>
</reference>
<sequence length="358" mass="40726">MEIILSKCFTPKIFQSKTFVQKNFLLLKSLFKTTMKNLKFNAFILLISVVLFYSSCSKSDEPCERKTWYQDADGDGKGSKLVSFESCEQPIGYVSNSNDDDDIVVKAPVSIIPAKGYSTPASYPNLKLAWADEFDGTTLNEKYWNYEIGNNNGWGNNELEYYKKENTSVKDGYLIIEAKIENTGSQNYTSSRLTTQDKYNFKYGRVDIRAALPKGQGIWPALWMLGKNIQTVSWPKCGEIDIMEMVGGNDKDNTLYGTVHWDNNNSHAQYGGNTKLVSGIFNDEFHVFSIVWDAKKIIWYLDDKKYHEIDTTPAGLSEFQEEYFLLVNLAVGGDWPGKPDGSTTFPQHLVVDYIRVFQ</sequence>
<dbReference type="InterPro" id="IPR013320">
    <property type="entry name" value="ConA-like_dom_sf"/>
</dbReference>
<dbReference type="PROSITE" id="PS51762">
    <property type="entry name" value="GH16_2"/>
    <property type="match status" value="1"/>
</dbReference>
<gene>
    <name evidence="3" type="ORF">EMA8858_01511</name>
</gene>
<dbReference type="EMBL" id="CAKLPY010000001">
    <property type="protein sequence ID" value="CAH0995390.1"/>
    <property type="molecule type" value="Genomic_DNA"/>
</dbReference>
<dbReference type="InterPro" id="IPR050546">
    <property type="entry name" value="Glycosyl_Hydrlase_16"/>
</dbReference>
<dbReference type="CDD" id="cd08023">
    <property type="entry name" value="GH16_laminarinase_like"/>
    <property type="match status" value="1"/>
</dbReference>
<dbReference type="Pfam" id="PF00722">
    <property type="entry name" value="Glyco_hydro_16"/>
    <property type="match status" value="1"/>
</dbReference>
<protein>
    <recommendedName>
        <fullName evidence="2">GH16 domain-containing protein</fullName>
    </recommendedName>
</protein>
<feature type="domain" description="GH16" evidence="2">
    <location>
        <begin position="132"/>
        <end position="358"/>
    </location>
</feature>
<evidence type="ECO:0000256" key="1">
    <source>
        <dbReference type="ARBA" id="ARBA00006865"/>
    </source>
</evidence>
<dbReference type="SUPFAM" id="SSF49899">
    <property type="entry name" value="Concanavalin A-like lectins/glucanases"/>
    <property type="match status" value="1"/>
</dbReference>
<evidence type="ECO:0000313" key="4">
    <source>
        <dbReference type="Proteomes" id="UP000837932"/>
    </source>
</evidence>
<keyword evidence="4" id="KW-1185">Reference proteome</keyword>
<proteinExistence type="inferred from homology"/>
<evidence type="ECO:0000313" key="3">
    <source>
        <dbReference type="EMBL" id="CAH0995390.1"/>
    </source>
</evidence>
<organism evidence="3 4">
    <name type="scientific">Emticicia aquatica</name>
    <dbReference type="NCBI Taxonomy" id="1681835"/>
    <lineage>
        <taxon>Bacteria</taxon>
        <taxon>Pseudomonadati</taxon>
        <taxon>Bacteroidota</taxon>
        <taxon>Cytophagia</taxon>
        <taxon>Cytophagales</taxon>
        <taxon>Leadbetterellaceae</taxon>
        <taxon>Emticicia</taxon>
    </lineage>
</organism>
<name>A0ABN8EV40_9BACT</name>
<accession>A0ABN8EV40</accession>